<evidence type="ECO:0000313" key="1">
    <source>
        <dbReference type="EMBL" id="XBS49861.1"/>
    </source>
</evidence>
<protein>
    <recommendedName>
        <fullName evidence="2">HNH endonuclease</fullName>
    </recommendedName>
</protein>
<reference evidence="1" key="1">
    <citation type="submission" date="2024-04" db="EMBL/GenBank/DDBJ databases">
        <authorList>
            <person name="Jaglan A.B."/>
            <person name="Vashisth M."/>
            <person name="Anand T."/>
            <person name="Virmani N."/>
            <person name="Bera B."/>
            <person name="Vaid R."/>
        </authorList>
    </citation>
    <scope>NUCLEOTIDE SEQUENCE</scope>
</reference>
<dbReference type="Gene3D" id="1.10.30.50">
    <property type="match status" value="1"/>
</dbReference>
<organism evidence="1">
    <name type="scientific">Salmonella phage SalP219</name>
    <dbReference type="NCBI Taxonomy" id="3158864"/>
    <lineage>
        <taxon>Viruses</taxon>
        <taxon>Duplodnaviria</taxon>
        <taxon>Heunggongvirae</taxon>
        <taxon>Uroviricota</taxon>
        <taxon>Caudoviricetes</taxon>
        <taxon>Vequintavirinae</taxon>
        <taxon>Seunavirus</taxon>
    </lineage>
</organism>
<name>A0AAU7PI64_9CAUD</name>
<evidence type="ECO:0008006" key="2">
    <source>
        <dbReference type="Google" id="ProtNLM"/>
    </source>
</evidence>
<proteinExistence type="predicted"/>
<dbReference type="EMBL" id="PP595732">
    <property type="protein sequence ID" value="XBS49861.1"/>
    <property type="molecule type" value="Genomic_DNA"/>
</dbReference>
<sequence>MEKKKQQLGMNPSTASARLVKDLLWDFIVKCKKDSCVKCGKPMTRDTFSIEHIVPWLDSDDPRKNFFDVENIGYSHLSCNISDARKPKAEHGSWTMYCKFGCRCDLCKNVNSERRAAVYTKEKRRSRYKRTGN</sequence>
<accession>A0AAU7PI64</accession>